<sequence>MSKYTNERDRFLNDLNKIITDLLSEHEKLAHKNGKNHRDQTSLNIVTDLIDALADRVHKHIGSKQDSKSDFISLKHEDILNAAQLTQERLNVCRGKQEQSKFNQECIKIPLVEERNGVQTLNHYTVHPDFVPNKISVQNPVKKLSSIEVLSELQKQIKNKKINEEVLVPCIKKFQQDSNDIINGSKQHLAEDKGFSAFIKKLFDALANLFNKPPEEKINKQITNIMKHELMSIKEKNKPIQPEPYAPRR</sequence>
<protein>
    <submittedName>
        <fullName evidence="2">Uncharacterized protein</fullName>
    </submittedName>
</protein>
<gene>
    <name evidence="1" type="ORF">Lgra_2129</name>
    <name evidence="2" type="ORF">NCTC12388_01478</name>
</gene>
<name>A0A378J9S3_9GAMM</name>
<dbReference type="RefSeq" id="WP_058499226.1">
    <property type="nucleotide sequence ID" value="NZ_CAAAHW010000003.1"/>
</dbReference>
<evidence type="ECO:0000313" key="3">
    <source>
        <dbReference type="Proteomes" id="UP000054691"/>
    </source>
</evidence>
<dbReference type="EMBL" id="UGOB01000001">
    <property type="protein sequence ID" value="STX44355.1"/>
    <property type="molecule type" value="Genomic_DNA"/>
</dbReference>
<organism evidence="2 4">
    <name type="scientific">Legionella gratiana</name>
    <dbReference type="NCBI Taxonomy" id="45066"/>
    <lineage>
        <taxon>Bacteria</taxon>
        <taxon>Pseudomonadati</taxon>
        <taxon>Pseudomonadota</taxon>
        <taxon>Gammaproteobacteria</taxon>
        <taxon>Legionellales</taxon>
        <taxon>Legionellaceae</taxon>
        <taxon>Legionella</taxon>
    </lineage>
</organism>
<dbReference type="Proteomes" id="UP000054691">
    <property type="component" value="Unassembled WGS sequence"/>
</dbReference>
<accession>A0A378J9S3</accession>
<evidence type="ECO:0000313" key="2">
    <source>
        <dbReference type="EMBL" id="STX44355.1"/>
    </source>
</evidence>
<evidence type="ECO:0000313" key="4">
    <source>
        <dbReference type="Proteomes" id="UP000254476"/>
    </source>
</evidence>
<reference evidence="2 4" key="2">
    <citation type="submission" date="2018-06" db="EMBL/GenBank/DDBJ databases">
        <authorList>
            <consortium name="Pathogen Informatics"/>
            <person name="Doyle S."/>
        </authorList>
    </citation>
    <scope>NUCLEOTIDE SEQUENCE [LARGE SCALE GENOMIC DNA]</scope>
    <source>
        <strain evidence="2 4">NCTC12388</strain>
    </source>
</reference>
<evidence type="ECO:0000313" key="1">
    <source>
        <dbReference type="EMBL" id="KTD11163.1"/>
    </source>
</evidence>
<dbReference type="AlphaFoldDB" id="A0A378J9S3"/>
<keyword evidence="3" id="KW-1185">Reference proteome</keyword>
<reference evidence="1 3" key="1">
    <citation type="submission" date="2015-11" db="EMBL/GenBank/DDBJ databases">
        <title>Genomic analysis of 38 Legionella species identifies large and diverse effector repertoires.</title>
        <authorList>
            <person name="Burstein D."/>
            <person name="Amaro F."/>
            <person name="Zusman T."/>
            <person name="Lifshitz Z."/>
            <person name="Cohen O."/>
            <person name="Gilbert J.A."/>
            <person name="Pupko T."/>
            <person name="Shuman H.A."/>
            <person name="Segal G."/>
        </authorList>
    </citation>
    <scope>NUCLEOTIDE SEQUENCE [LARGE SCALE GENOMIC DNA]</scope>
    <source>
        <strain evidence="1 3">Lyon 8420412</strain>
    </source>
</reference>
<proteinExistence type="predicted"/>
<dbReference type="EMBL" id="LNYE01000022">
    <property type="protein sequence ID" value="KTD11163.1"/>
    <property type="molecule type" value="Genomic_DNA"/>
</dbReference>
<dbReference type="Proteomes" id="UP000254476">
    <property type="component" value="Unassembled WGS sequence"/>
</dbReference>